<evidence type="ECO:0000256" key="5">
    <source>
        <dbReference type="SAM" id="MobiDB-lite"/>
    </source>
</evidence>
<dbReference type="PANTHER" id="PTHR30204">
    <property type="entry name" value="REDOX-CYCLING DRUG-SENSING TRANSCRIPTIONAL ACTIVATOR SOXR"/>
    <property type="match status" value="1"/>
</dbReference>
<keyword evidence="4" id="KW-0804">Transcription</keyword>
<dbReference type="AlphaFoldDB" id="A0A7Y9R3I0"/>
<dbReference type="GO" id="GO:0003700">
    <property type="term" value="F:DNA-binding transcription factor activity"/>
    <property type="evidence" value="ECO:0007669"/>
    <property type="project" value="InterPro"/>
</dbReference>
<protein>
    <submittedName>
        <fullName evidence="7">DNA-binding transcriptional MerR regulator</fullName>
    </submittedName>
</protein>
<evidence type="ECO:0000313" key="7">
    <source>
        <dbReference type="EMBL" id="NYG34595.1"/>
    </source>
</evidence>
<evidence type="ECO:0000256" key="3">
    <source>
        <dbReference type="ARBA" id="ARBA00023125"/>
    </source>
</evidence>
<dbReference type="SUPFAM" id="SSF46955">
    <property type="entry name" value="Putative DNA-binding domain"/>
    <property type="match status" value="1"/>
</dbReference>
<dbReference type="EMBL" id="JACCFH010000001">
    <property type="protein sequence ID" value="NYG34595.1"/>
    <property type="molecule type" value="Genomic_DNA"/>
</dbReference>
<comment type="caution">
    <text evidence="7">The sequence shown here is derived from an EMBL/GenBank/DDBJ whole genome shotgun (WGS) entry which is preliminary data.</text>
</comment>
<keyword evidence="2" id="KW-0805">Transcription regulation</keyword>
<sequence length="360" mass="38618">MKLRTPATPSTASSPVPDPAEDRSPRFRSAAVARMTGIAVATLRVWERRYRVVAPPQSATGHRLYSSANVRRLGLIRALIDRGHAIGTLAPLDDAALQRLLMTAVPVERATLSPEETGPADGPHGHTRAALPDVPDLGIWALGRTLPAAVVEQASRLAGTPQLQTWSELAQAEAALTGPGQTLDVLAVELDTLNADHADRLLALRSRVSARQTLVVYGFGSDAVVQHLRRQGITVWRGPMGRAEMGLLLRTVLGVATTYTAATSAEPEVPRLSPEALALAARSTSRVLCECPRHLAELIQLLGDFEDYSDQCAVDSPADRQLHDDLGAAARHARGEFEQALRRLAAEEGWSLAGGRPRQS</sequence>
<name>A0A7Y9R3I0_9BURK</name>
<dbReference type="InterPro" id="IPR000551">
    <property type="entry name" value="MerR-type_HTH_dom"/>
</dbReference>
<dbReference type="Gene3D" id="1.10.1660.10">
    <property type="match status" value="1"/>
</dbReference>
<reference evidence="7 8" key="1">
    <citation type="submission" date="2020-07" db="EMBL/GenBank/DDBJ databases">
        <title>Genomic Encyclopedia of Archaeal and Bacterial Type Strains, Phase II (KMG-II): from individual species to whole genera.</title>
        <authorList>
            <person name="Goeker M."/>
        </authorList>
    </citation>
    <scope>NUCLEOTIDE SEQUENCE [LARGE SCALE GENOMIC DNA]</scope>
    <source>
        <strain evidence="7 8">DSM 21226</strain>
    </source>
</reference>
<dbReference type="CDD" id="cd01104">
    <property type="entry name" value="HTH_MlrA-CarA"/>
    <property type="match status" value="1"/>
</dbReference>
<evidence type="ECO:0000313" key="8">
    <source>
        <dbReference type="Proteomes" id="UP000518288"/>
    </source>
</evidence>
<evidence type="ECO:0000259" key="6">
    <source>
        <dbReference type="PROSITE" id="PS50937"/>
    </source>
</evidence>
<dbReference type="PANTHER" id="PTHR30204:SF69">
    <property type="entry name" value="MERR-FAMILY TRANSCRIPTIONAL REGULATOR"/>
    <property type="match status" value="1"/>
</dbReference>
<dbReference type="SMART" id="SM00422">
    <property type="entry name" value="HTH_MERR"/>
    <property type="match status" value="1"/>
</dbReference>
<keyword evidence="1" id="KW-0678">Repressor</keyword>
<proteinExistence type="predicted"/>
<evidence type="ECO:0000256" key="1">
    <source>
        <dbReference type="ARBA" id="ARBA00022491"/>
    </source>
</evidence>
<dbReference type="InterPro" id="IPR009061">
    <property type="entry name" value="DNA-bd_dom_put_sf"/>
</dbReference>
<dbReference type="GO" id="GO:0003677">
    <property type="term" value="F:DNA binding"/>
    <property type="evidence" value="ECO:0007669"/>
    <property type="project" value="UniProtKB-KW"/>
</dbReference>
<evidence type="ECO:0000256" key="4">
    <source>
        <dbReference type="ARBA" id="ARBA00023163"/>
    </source>
</evidence>
<dbReference type="PROSITE" id="PS50937">
    <property type="entry name" value="HTH_MERR_2"/>
    <property type="match status" value="1"/>
</dbReference>
<dbReference type="Pfam" id="PF13411">
    <property type="entry name" value="MerR_1"/>
    <property type="match status" value="1"/>
</dbReference>
<feature type="compositionally biased region" description="Low complexity" evidence="5">
    <location>
        <begin position="1"/>
        <end position="15"/>
    </location>
</feature>
<keyword evidence="8" id="KW-1185">Reference proteome</keyword>
<dbReference type="Proteomes" id="UP000518288">
    <property type="component" value="Unassembled WGS sequence"/>
</dbReference>
<dbReference type="RefSeq" id="WP_179635214.1">
    <property type="nucleotide sequence ID" value="NZ_JACCFH010000001.1"/>
</dbReference>
<keyword evidence="3 7" id="KW-0238">DNA-binding</keyword>
<accession>A0A7Y9R3I0</accession>
<feature type="region of interest" description="Disordered" evidence="5">
    <location>
        <begin position="1"/>
        <end position="24"/>
    </location>
</feature>
<dbReference type="InterPro" id="IPR047057">
    <property type="entry name" value="MerR_fam"/>
</dbReference>
<organism evidence="7 8">
    <name type="scientific">Sphaerotilus montanus</name>
    <dbReference type="NCBI Taxonomy" id="522889"/>
    <lineage>
        <taxon>Bacteria</taxon>
        <taxon>Pseudomonadati</taxon>
        <taxon>Pseudomonadota</taxon>
        <taxon>Betaproteobacteria</taxon>
        <taxon>Burkholderiales</taxon>
        <taxon>Sphaerotilaceae</taxon>
        <taxon>Sphaerotilus</taxon>
    </lineage>
</organism>
<gene>
    <name evidence="7" type="ORF">BDD16_003581</name>
</gene>
<feature type="domain" description="HTH merR-type" evidence="6">
    <location>
        <begin position="32"/>
        <end position="95"/>
    </location>
</feature>
<evidence type="ECO:0000256" key="2">
    <source>
        <dbReference type="ARBA" id="ARBA00023015"/>
    </source>
</evidence>